<name>A0A0F7L755_9VIRU</name>
<dbReference type="InterPro" id="IPR038713">
    <property type="entry name" value="Terminase_Gp1_N_sf"/>
</dbReference>
<dbReference type="EMBL" id="KR029598">
    <property type="protein sequence ID" value="AKH47755.1"/>
    <property type="molecule type" value="Genomic_DNA"/>
</dbReference>
<accession>A0A0F7L755</accession>
<reference evidence="1" key="1">
    <citation type="journal article" date="2015" name="Front. Microbiol.">
        <title>Combining genomic sequencing methods to explore viral diversity and reveal potential virus-host interactions.</title>
        <authorList>
            <person name="Chow C.E."/>
            <person name="Winget D.M."/>
            <person name="White R.A.III."/>
            <person name="Hallam S.J."/>
            <person name="Suttle C.A."/>
        </authorList>
    </citation>
    <scope>NUCLEOTIDE SEQUENCE</scope>
    <source>
        <strain evidence="1">Oxic1_3</strain>
    </source>
</reference>
<sequence length="155" mass="17821">MFSPTIVKKDKIIVKLNIKRDLFCKIYATDPDCMGNGTYAYMKAYNSDNYLVSKASANKLLQLDEITAKINTYLSDEGFNDGNMDKQLLYVANQHRDLHAKMKGIQEYNKLKKRVTDRLEISIPKPIIDIDDDDANVKQIDKKHAINVQYDETIV</sequence>
<dbReference type="Gene3D" id="1.10.10.1400">
    <property type="entry name" value="Terminase, small subunit, N-terminal DNA-binding domain, HTH motif"/>
    <property type="match status" value="1"/>
</dbReference>
<reference evidence="1" key="2">
    <citation type="submission" date="2015-03" db="EMBL/GenBank/DDBJ databases">
        <authorList>
            <person name="Chow C.-E.T."/>
            <person name="Winget D.M."/>
            <person name="White R.A.III."/>
            <person name="Hallam S.J."/>
            <person name="Suttle C.A."/>
        </authorList>
    </citation>
    <scope>NUCLEOTIDE SEQUENCE</scope>
    <source>
        <strain evidence="1">Oxic1_3</strain>
    </source>
</reference>
<protein>
    <submittedName>
        <fullName evidence="1">Uncharacterized protein</fullName>
    </submittedName>
</protein>
<proteinExistence type="predicted"/>
<organism evidence="1">
    <name type="scientific">uncultured marine virus</name>
    <dbReference type="NCBI Taxonomy" id="186617"/>
    <lineage>
        <taxon>Viruses</taxon>
        <taxon>environmental samples</taxon>
    </lineage>
</organism>
<evidence type="ECO:0000313" key="1">
    <source>
        <dbReference type="EMBL" id="AKH47755.1"/>
    </source>
</evidence>